<proteinExistence type="inferred from homology"/>
<dbReference type="GO" id="GO:0046872">
    <property type="term" value="F:metal ion binding"/>
    <property type="evidence" value="ECO:0007669"/>
    <property type="project" value="UniProtKB-KW"/>
</dbReference>
<evidence type="ECO:0000256" key="3">
    <source>
        <dbReference type="ARBA" id="ARBA00049582"/>
    </source>
</evidence>
<feature type="binding site" evidence="8">
    <location>
        <position position="310"/>
    </location>
    <ligand>
        <name>Mg(2+)</name>
        <dbReference type="ChEBI" id="CHEBI:18420"/>
        <label>1</label>
    </ligand>
</feature>
<feature type="region of interest" description="Disordered" evidence="9">
    <location>
        <begin position="611"/>
        <end position="633"/>
    </location>
</feature>
<dbReference type="Proteomes" id="UP000016665">
    <property type="component" value="Chromosome 1"/>
</dbReference>
<dbReference type="EC" id="3.2.2.19" evidence="4"/>
<evidence type="ECO:0000256" key="9">
    <source>
        <dbReference type="SAM" id="MobiDB-lite"/>
    </source>
</evidence>
<evidence type="ECO:0000256" key="5">
    <source>
        <dbReference type="ARBA" id="ARBA00049773"/>
    </source>
</evidence>
<keyword evidence="8" id="KW-0479">Metal-binding</keyword>
<dbReference type="InterPro" id="IPR036705">
    <property type="entry name" value="Ribosyl_crysJ1_sf"/>
</dbReference>
<organism evidence="10 11">
    <name type="scientific">Ficedula albicollis</name>
    <name type="common">Collared flycatcher</name>
    <name type="synonym">Muscicapa albicollis</name>
    <dbReference type="NCBI Taxonomy" id="59894"/>
    <lineage>
        <taxon>Eukaryota</taxon>
        <taxon>Metazoa</taxon>
        <taxon>Chordata</taxon>
        <taxon>Craniata</taxon>
        <taxon>Vertebrata</taxon>
        <taxon>Euteleostomi</taxon>
        <taxon>Archelosauria</taxon>
        <taxon>Archosauria</taxon>
        <taxon>Dinosauria</taxon>
        <taxon>Saurischia</taxon>
        <taxon>Theropoda</taxon>
        <taxon>Coelurosauria</taxon>
        <taxon>Aves</taxon>
        <taxon>Neognathae</taxon>
        <taxon>Neoaves</taxon>
        <taxon>Telluraves</taxon>
        <taxon>Australaves</taxon>
        <taxon>Passeriformes</taxon>
        <taxon>Muscicapidae</taxon>
        <taxon>Ficedula</taxon>
    </lineage>
</organism>
<keyword evidence="2" id="KW-0378">Hydrolase</keyword>
<evidence type="ECO:0000313" key="11">
    <source>
        <dbReference type="Proteomes" id="UP000016665"/>
    </source>
</evidence>
<evidence type="ECO:0000256" key="7">
    <source>
        <dbReference type="ARBA" id="ARBA00049810"/>
    </source>
</evidence>
<feature type="binding site" evidence="8">
    <location>
        <position position="307"/>
    </location>
    <ligand>
        <name>Mg(2+)</name>
        <dbReference type="ChEBI" id="CHEBI:18420"/>
        <label>1</label>
    </ligand>
</feature>
<feature type="binding site" evidence="8">
    <location>
        <position position="59"/>
    </location>
    <ligand>
        <name>Mg(2+)</name>
        <dbReference type="ChEBI" id="CHEBI:18420"/>
        <label>1</label>
    </ligand>
</feature>
<dbReference type="InterPro" id="IPR005502">
    <property type="entry name" value="Ribosyl_crysJ1"/>
</dbReference>
<comment type="similarity">
    <text evidence="1">Belongs to the ADP-ribosylglycohydrolase family.</text>
</comment>
<feature type="binding site" evidence="8">
    <location>
        <position position="309"/>
    </location>
    <ligand>
        <name>Mg(2+)</name>
        <dbReference type="ChEBI" id="CHEBI:18420"/>
        <label>1</label>
    </ligand>
</feature>
<reference evidence="10" key="3">
    <citation type="submission" date="2025-09" db="UniProtKB">
        <authorList>
            <consortium name="Ensembl"/>
        </authorList>
    </citation>
    <scope>IDENTIFICATION</scope>
</reference>
<feature type="binding site" evidence="8">
    <location>
        <position position="61"/>
    </location>
    <ligand>
        <name>Mg(2+)</name>
        <dbReference type="ChEBI" id="CHEBI:18420"/>
        <label>1</label>
    </ligand>
</feature>
<keyword evidence="8" id="KW-0460">Magnesium</keyword>
<comment type="cofactor">
    <cofactor evidence="8">
        <name>Mg(2+)</name>
        <dbReference type="ChEBI" id="CHEBI:18420"/>
    </cofactor>
    <text evidence="8">Binds 2 magnesium ions per subunit.</text>
</comment>
<dbReference type="PANTHER" id="PTHR16222:SF26">
    <property type="entry name" value="ADP-RIBOSYLHYDROLASE ARH1"/>
    <property type="match status" value="1"/>
</dbReference>
<evidence type="ECO:0000256" key="8">
    <source>
        <dbReference type="PIRSR" id="PIRSR605502-1"/>
    </source>
</evidence>
<sequence length="633" mass="69207">MRPKEVENYVASMVLSALGDTLGYNNGKWEFQLSGPVIHRELAEMGGLGNFSIQGWRVSDDTVMHLATAEALVAAGKNPSLPHLYSLLARNYKECMNDMEGRAPGSMSLEGTAKLEPGRPDGWRIPFSPRAGGCGAAMRAMCIGLRFYRPEQLDTLLRVSVESGRMTHHHPTGYLGALASALFAAYAVNSVPPQAWGKGLMEVLPRAKAYVQESGFFVKENMEQWYYFEEQWKKYLAERGISDGVSLPRFPSEYGVEERDSFYTSLSYSGWGGGSGHDAPMIAYDALLGAGGSWTELAHRAFFHGGDSDSTAAIAASWGGAALSWDNSQLLHPVLFGRYYFEEQWKKYLAERGISDGVSLPRFPSEYGVEERDVRSNSEAVTHTFSSRTELPAWCHYQGRAMTLHLTYDFDTHPSFSPSSQQQKHILPQTACELLPSLSCTAVVWAHHISPSYLPSTAMPPGGVGTPLLTEWHDSDGDVLWPLALLVDEVSRHGFLALGHPAVVLAAVLQAQPVDLQHKNVVALLGHLELAQGLALGELVVEHGHGVGAQAGDEGAVEGPGDGEVAVRDVLRLQDAAELRRLAHDVHPLLGLQPDAELLVWGESRVRMAKPTSTAKHTSCEQFTTSLRQAHQR</sequence>
<evidence type="ECO:0000256" key="4">
    <source>
        <dbReference type="ARBA" id="ARBA00049725"/>
    </source>
</evidence>
<accession>A0A803VJ83</accession>
<protein>
    <recommendedName>
        <fullName evidence="5">ADP-ribosylhydrolase ARH1</fullName>
        <ecNumber evidence="4">3.2.2.19</ecNumber>
    </recommendedName>
    <alternativeName>
        <fullName evidence="6">ADP-ribose-L-arginine cleaving enzyme</fullName>
    </alternativeName>
    <alternativeName>
        <fullName evidence="7">[Protein ADP-ribosylarginine] hydrolase</fullName>
    </alternativeName>
</protein>
<dbReference type="AlphaFoldDB" id="A0A803VJ83"/>
<dbReference type="FunFam" id="1.10.4080.10:FF:000002">
    <property type="entry name" value="ADP-ribosylarginine hydrolase isoform X1"/>
    <property type="match status" value="1"/>
</dbReference>
<reference evidence="10 11" key="1">
    <citation type="journal article" date="2012" name="Nature">
        <title>The genomic landscape of species divergence in Ficedula flycatchers.</title>
        <authorList>
            <person name="Ellegren H."/>
            <person name="Smeds L."/>
            <person name="Burri R."/>
            <person name="Olason P.I."/>
            <person name="Backstrom N."/>
            <person name="Kawakami T."/>
            <person name="Kunstner A."/>
            <person name="Makinen H."/>
            <person name="Nadachowska-Brzyska K."/>
            <person name="Qvarnstrom A."/>
            <person name="Uebbing S."/>
            <person name="Wolf J.B."/>
        </authorList>
    </citation>
    <scope>NUCLEOTIDE SEQUENCE [LARGE SCALE GENOMIC DNA]</scope>
</reference>
<dbReference type="GO" id="GO:0003875">
    <property type="term" value="F:ADP-ribosylarginine hydrolase activity"/>
    <property type="evidence" value="ECO:0007669"/>
    <property type="project" value="UniProtKB-EC"/>
</dbReference>
<name>A0A803VJ83_FICAL</name>
<gene>
    <name evidence="10" type="primary">ADPRH</name>
</gene>
<dbReference type="SUPFAM" id="SSF101478">
    <property type="entry name" value="ADP-ribosylglycohydrolase"/>
    <property type="match status" value="1"/>
</dbReference>
<evidence type="ECO:0000256" key="2">
    <source>
        <dbReference type="ARBA" id="ARBA00022801"/>
    </source>
</evidence>
<dbReference type="Pfam" id="PF03747">
    <property type="entry name" value="ADP_ribosyl_GH"/>
    <property type="match status" value="1"/>
</dbReference>
<dbReference type="PANTHER" id="PTHR16222">
    <property type="entry name" value="ADP-RIBOSYLGLYCOHYDROLASE"/>
    <property type="match status" value="1"/>
</dbReference>
<dbReference type="GeneTree" id="ENSGT00530000063627"/>
<comment type="function">
    <text evidence="3">Specifically acts as an arginine mono-ADP-ribosylhydrolase by mediating the removal of mono-ADP-ribose attached to arginine residues on proteins.</text>
</comment>
<dbReference type="InterPro" id="IPR050792">
    <property type="entry name" value="ADP-ribosylglycohydrolase"/>
</dbReference>
<dbReference type="Ensembl" id="ENSFALT00000029131.1">
    <property type="protein sequence ID" value="ENSFALP00000022789.1"/>
    <property type="gene ID" value="ENSFALG00000001517.2"/>
</dbReference>
<keyword evidence="11" id="KW-1185">Reference proteome</keyword>
<reference evidence="10" key="2">
    <citation type="submission" date="2025-08" db="UniProtKB">
        <authorList>
            <consortium name="Ensembl"/>
        </authorList>
    </citation>
    <scope>IDENTIFICATION</scope>
</reference>
<feature type="binding site" evidence="8">
    <location>
        <position position="60"/>
    </location>
    <ligand>
        <name>Mg(2+)</name>
        <dbReference type="ChEBI" id="CHEBI:18420"/>
        <label>1</label>
    </ligand>
</feature>
<dbReference type="Gene3D" id="1.10.4080.10">
    <property type="entry name" value="ADP-ribosylation/Crystallin J1"/>
    <property type="match status" value="1"/>
</dbReference>
<evidence type="ECO:0000256" key="6">
    <source>
        <dbReference type="ARBA" id="ARBA00049798"/>
    </source>
</evidence>
<evidence type="ECO:0000313" key="10">
    <source>
        <dbReference type="Ensembl" id="ENSFALP00000022789.1"/>
    </source>
</evidence>
<evidence type="ECO:0000256" key="1">
    <source>
        <dbReference type="ARBA" id="ARBA00010702"/>
    </source>
</evidence>